<dbReference type="OrthoDB" id="9796817at2"/>
<feature type="signal peptide" evidence="5">
    <location>
        <begin position="1"/>
        <end position="20"/>
    </location>
</feature>
<keyword evidence="4 5" id="KW-0732">Signal</keyword>
<comment type="similarity">
    <text evidence="2">Belongs to the bacterial solute-binding protein 5 family.</text>
</comment>
<dbReference type="PANTHER" id="PTHR30290">
    <property type="entry name" value="PERIPLASMIC BINDING COMPONENT OF ABC TRANSPORTER"/>
    <property type="match status" value="1"/>
</dbReference>
<keyword evidence="8" id="KW-1185">Reference proteome</keyword>
<dbReference type="GO" id="GO:0043190">
    <property type="term" value="C:ATP-binding cassette (ABC) transporter complex"/>
    <property type="evidence" value="ECO:0007669"/>
    <property type="project" value="InterPro"/>
</dbReference>
<dbReference type="PROSITE" id="PS51257">
    <property type="entry name" value="PROKAR_LIPOPROTEIN"/>
    <property type="match status" value="1"/>
</dbReference>
<dbReference type="GO" id="GO:0042597">
    <property type="term" value="C:periplasmic space"/>
    <property type="evidence" value="ECO:0007669"/>
    <property type="project" value="UniProtKB-ARBA"/>
</dbReference>
<evidence type="ECO:0000256" key="3">
    <source>
        <dbReference type="ARBA" id="ARBA00022448"/>
    </source>
</evidence>
<evidence type="ECO:0000256" key="4">
    <source>
        <dbReference type="ARBA" id="ARBA00022729"/>
    </source>
</evidence>
<reference evidence="8" key="1">
    <citation type="submission" date="2016-10" db="EMBL/GenBank/DDBJ databases">
        <authorList>
            <person name="Varghese N."/>
            <person name="Submissions S."/>
        </authorList>
    </citation>
    <scope>NUCLEOTIDE SEQUENCE [LARGE SCALE GENOMIC DNA]</scope>
    <source>
        <strain evidence="8">DSM 44498</strain>
    </source>
</reference>
<comment type="subcellular location">
    <subcellularLocation>
        <location evidence="1">Cell envelope</location>
    </subcellularLocation>
</comment>
<evidence type="ECO:0000256" key="1">
    <source>
        <dbReference type="ARBA" id="ARBA00004196"/>
    </source>
</evidence>
<dbReference type="GO" id="GO:0015833">
    <property type="term" value="P:peptide transport"/>
    <property type="evidence" value="ECO:0007669"/>
    <property type="project" value="TreeGrafter"/>
</dbReference>
<gene>
    <name evidence="7" type="ORF">SAMN04490239_9101</name>
</gene>
<dbReference type="GO" id="GO:0030313">
    <property type="term" value="C:cell envelope"/>
    <property type="evidence" value="ECO:0007669"/>
    <property type="project" value="UniProtKB-SubCell"/>
</dbReference>
<dbReference type="AlphaFoldDB" id="A0A1H5CBR5"/>
<dbReference type="SUPFAM" id="SSF53850">
    <property type="entry name" value="Periplasmic binding protein-like II"/>
    <property type="match status" value="1"/>
</dbReference>
<proteinExistence type="inferred from homology"/>
<dbReference type="Proteomes" id="UP000183561">
    <property type="component" value="Unassembled WGS sequence"/>
</dbReference>
<keyword evidence="3" id="KW-0813">Transport</keyword>
<evidence type="ECO:0000256" key="2">
    <source>
        <dbReference type="ARBA" id="ARBA00005695"/>
    </source>
</evidence>
<name>A0A1H5CBR5_9NOCA</name>
<dbReference type="GO" id="GO:1904680">
    <property type="term" value="F:peptide transmembrane transporter activity"/>
    <property type="evidence" value="ECO:0007669"/>
    <property type="project" value="TreeGrafter"/>
</dbReference>
<dbReference type="EMBL" id="FNSV01000005">
    <property type="protein sequence ID" value="SED63928.1"/>
    <property type="molecule type" value="Genomic_DNA"/>
</dbReference>
<sequence>MRINKLRIVAVAACTVVALAGCGGRPELVPATGNNTTFLSLPPTTDAATGHTDSATWALYRDPTTVDPATAFDYPENTVISTMCESLLRQQPDGAITPGLASEYHYTSPTTLVLKLRSDVRFWDGQPLTPADVVFSLQRNKDPEVGGFYGTVLDRITSISADGPDTVTLVLSSPDYWLPGELAAMPGVVVQERFARARGRDYGTPGGGAMCTGPYQLAEWTSGKTLKVEANPDYWDSSLKPMTREIEFRGVSDAATLTTGLATGEISGTWITDTSTLPQLQRTSNVTVHVGPSFETEFFIPANLTGVLGDRRVRQALSLAFDRQSFDGAVYQGNAVGPRLSTNPGTWGYARDTFTAAWDAAPEQTRDLARARQLVDEAGAAGKPLVIGTSTGLATVNTAANAWLEAAEAIGLDASLHNVSPQNYINFFTDPDARAAVDAFSSTTYGDYADPAALIASYVEPNGVQNYSGYANPDLSAVLARARTEPDPARRAEATIEADRLVMQDLPWIPMSHPASFLVLDKRLTGAPSSFAYMQAPWLAQLGGGS</sequence>
<evidence type="ECO:0000259" key="6">
    <source>
        <dbReference type="Pfam" id="PF00496"/>
    </source>
</evidence>
<dbReference type="InterPro" id="IPR039424">
    <property type="entry name" value="SBP_5"/>
</dbReference>
<dbReference type="Pfam" id="PF00496">
    <property type="entry name" value="SBP_bac_5"/>
    <property type="match status" value="1"/>
</dbReference>
<dbReference type="CDD" id="cd00995">
    <property type="entry name" value="PBP2_NikA_DppA_OppA_like"/>
    <property type="match status" value="1"/>
</dbReference>
<dbReference type="PIRSF" id="PIRSF002741">
    <property type="entry name" value="MppA"/>
    <property type="match status" value="1"/>
</dbReference>
<evidence type="ECO:0000313" key="7">
    <source>
        <dbReference type="EMBL" id="SED63928.1"/>
    </source>
</evidence>
<evidence type="ECO:0000256" key="5">
    <source>
        <dbReference type="SAM" id="SignalP"/>
    </source>
</evidence>
<protein>
    <submittedName>
        <fullName evidence="7">Peptide/nickel transport system substrate-binding protein</fullName>
    </submittedName>
</protein>
<feature type="domain" description="Solute-binding protein family 5" evidence="6">
    <location>
        <begin position="96"/>
        <end position="463"/>
    </location>
</feature>
<evidence type="ECO:0000313" key="8">
    <source>
        <dbReference type="Proteomes" id="UP000183561"/>
    </source>
</evidence>
<feature type="chain" id="PRO_5010381111" evidence="5">
    <location>
        <begin position="21"/>
        <end position="546"/>
    </location>
</feature>
<accession>A0A1H5CBR5</accession>
<organism evidence="7 8">
    <name type="scientific">Rhodococcus koreensis</name>
    <dbReference type="NCBI Taxonomy" id="99653"/>
    <lineage>
        <taxon>Bacteria</taxon>
        <taxon>Bacillati</taxon>
        <taxon>Actinomycetota</taxon>
        <taxon>Actinomycetes</taxon>
        <taxon>Mycobacteriales</taxon>
        <taxon>Nocardiaceae</taxon>
        <taxon>Rhodococcus</taxon>
    </lineage>
</organism>
<dbReference type="PANTHER" id="PTHR30290:SF10">
    <property type="entry name" value="PERIPLASMIC OLIGOPEPTIDE-BINDING PROTEIN-RELATED"/>
    <property type="match status" value="1"/>
</dbReference>
<dbReference type="RefSeq" id="WP_072943404.1">
    <property type="nucleotide sequence ID" value="NZ_FNSV01000005.1"/>
</dbReference>
<dbReference type="Gene3D" id="3.90.76.10">
    <property type="entry name" value="Dipeptide-binding Protein, Domain 1"/>
    <property type="match status" value="1"/>
</dbReference>
<dbReference type="InterPro" id="IPR030678">
    <property type="entry name" value="Peptide/Ni-bd"/>
</dbReference>
<dbReference type="InterPro" id="IPR000914">
    <property type="entry name" value="SBP_5_dom"/>
</dbReference>
<dbReference type="Gene3D" id="3.10.105.10">
    <property type="entry name" value="Dipeptide-binding Protein, Domain 3"/>
    <property type="match status" value="1"/>
</dbReference>
<dbReference type="Gene3D" id="3.40.190.10">
    <property type="entry name" value="Periplasmic binding protein-like II"/>
    <property type="match status" value="1"/>
</dbReference>